<sequence>MKTLAVAPKILYQRHPERATRKNQHSGESTAYSRRGGKVSVGPPMATATPYANSPCNATLPVSQSSGCESHCRKSGGWGTRFLGVAQAGFLQITVHGHVMRARGSRSSAMQVIRDRSPWLVGTARAHGSRKGWMGSDQYAWRDRQTVADLPSSSSHVGNGIHYDGSVALSNGPIPEAPNQVQGSTGRP</sequence>
<evidence type="ECO:0000256" key="1">
    <source>
        <dbReference type="SAM" id="MobiDB-lite"/>
    </source>
</evidence>
<feature type="region of interest" description="Disordered" evidence="1">
    <location>
        <begin position="164"/>
        <end position="188"/>
    </location>
</feature>
<protein>
    <submittedName>
        <fullName evidence="2">Uncharacterized protein</fullName>
    </submittedName>
</protein>
<feature type="compositionally biased region" description="Polar residues" evidence="1">
    <location>
        <begin position="179"/>
        <end position="188"/>
    </location>
</feature>
<dbReference type="Proteomes" id="UP001586593">
    <property type="component" value="Unassembled WGS sequence"/>
</dbReference>
<evidence type="ECO:0000313" key="2">
    <source>
        <dbReference type="EMBL" id="KAL1844867.1"/>
    </source>
</evidence>
<evidence type="ECO:0000313" key="3">
    <source>
        <dbReference type="Proteomes" id="UP001586593"/>
    </source>
</evidence>
<feature type="region of interest" description="Disordered" evidence="1">
    <location>
        <begin position="13"/>
        <end position="41"/>
    </location>
</feature>
<organism evidence="2 3">
    <name type="scientific">Phialemonium thermophilum</name>
    <dbReference type="NCBI Taxonomy" id="223376"/>
    <lineage>
        <taxon>Eukaryota</taxon>
        <taxon>Fungi</taxon>
        <taxon>Dikarya</taxon>
        <taxon>Ascomycota</taxon>
        <taxon>Pezizomycotina</taxon>
        <taxon>Sordariomycetes</taxon>
        <taxon>Sordariomycetidae</taxon>
        <taxon>Cephalothecales</taxon>
        <taxon>Cephalothecaceae</taxon>
        <taxon>Phialemonium</taxon>
    </lineage>
</organism>
<name>A0ABR3VTD2_9PEZI</name>
<accession>A0ABR3VTD2</accession>
<gene>
    <name evidence="2" type="ORF">VTK73DRAFT_1639</name>
</gene>
<proteinExistence type="predicted"/>
<dbReference type="EMBL" id="JAZHXJ010001406">
    <property type="protein sequence ID" value="KAL1844867.1"/>
    <property type="molecule type" value="Genomic_DNA"/>
</dbReference>
<reference evidence="2 3" key="1">
    <citation type="journal article" date="2024" name="Commun. Biol.">
        <title>Comparative genomic analysis of thermophilic fungi reveals convergent evolutionary adaptations and gene losses.</title>
        <authorList>
            <person name="Steindorff A.S."/>
            <person name="Aguilar-Pontes M.V."/>
            <person name="Robinson A.J."/>
            <person name="Andreopoulos B."/>
            <person name="LaButti K."/>
            <person name="Kuo A."/>
            <person name="Mondo S."/>
            <person name="Riley R."/>
            <person name="Otillar R."/>
            <person name="Haridas S."/>
            <person name="Lipzen A."/>
            <person name="Grimwood J."/>
            <person name="Schmutz J."/>
            <person name="Clum A."/>
            <person name="Reid I.D."/>
            <person name="Moisan M.C."/>
            <person name="Butler G."/>
            <person name="Nguyen T.T.M."/>
            <person name="Dewar K."/>
            <person name="Conant G."/>
            <person name="Drula E."/>
            <person name="Henrissat B."/>
            <person name="Hansel C."/>
            <person name="Singer S."/>
            <person name="Hutchinson M.I."/>
            <person name="de Vries R.P."/>
            <person name="Natvig D.O."/>
            <person name="Powell A.J."/>
            <person name="Tsang A."/>
            <person name="Grigoriev I.V."/>
        </authorList>
    </citation>
    <scope>NUCLEOTIDE SEQUENCE [LARGE SCALE GENOMIC DNA]</scope>
    <source>
        <strain evidence="2 3">ATCC 24622</strain>
    </source>
</reference>
<comment type="caution">
    <text evidence="2">The sequence shown here is derived from an EMBL/GenBank/DDBJ whole genome shotgun (WGS) entry which is preliminary data.</text>
</comment>
<keyword evidence="3" id="KW-1185">Reference proteome</keyword>